<accession>A0AAW1WAL9</accession>
<organism evidence="3 4">
    <name type="scientific">Rubus argutus</name>
    <name type="common">Southern blackberry</name>
    <dbReference type="NCBI Taxonomy" id="59490"/>
    <lineage>
        <taxon>Eukaryota</taxon>
        <taxon>Viridiplantae</taxon>
        <taxon>Streptophyta</taxon>
        <taxon>Embryophyta</taxon>
        <taxon>Tracheophyta</taxon>
        <taxon>Spermatophyta</taxon>
        <taxon>Magnoliopsida</taxon>
        <taxon>eudicotyledons</taxon>
        <taxon>Gunneridae</taxon>
        <taxon>Pentapetalae</taxon>
        <taxon>rosids</taxon>
        <taxon>fabids</taxon>
        <taxon>Rosales</taxon>
        <taxon>Rosaceae</taxon>
        <taxon>Rosoideae</taxon>
        <taxon>Rosoideae incertae sedis</taxon>
        <taxon>Rubus</taxon>
    </lineage>
</organism>
<feature type="transmembrane region" description="Helical" evidence="1">
    <location>
        <begin position="48"/>
        <end position="70"/>
    </location>
</feature>
<feature type="chain" id="PRO_5043385360" evidence="2">
    <location>
        <begin position="30"/>
        <end position="74"/>
    </location>
</feature>
<protein>
    <submittedName>
        <fullName evidence="3">Uncharacterized protein</fullName>
    </submittedName>
</protein>
<evidence type="ECO:0000256" key="2">
    <source>
        <dbReference type="SAM" id="SignalP"/>
    </source>
</evidence>
<evidence type="ECO:0000256" key="1">
    <source>
        <dbReference type="SAM" id="Phobius"/>
    </source>
</evidence>
<comment type="caution">
    <text evidence="3">The sequence shown here is derived from an EMBL/GenBank/DDBJ whole genome shotgun (WGS) entry which is preliminary data.</text>
</comment>
<sequence length="74" mass="7901">MAQFGSSPAKVLLMAIMVAALLYATQVMAQDTKIAPSPPLETGTGVCFAGFLRLSSALQSWSLLLLLLFVRTNE</sequence>
<dbReference type="AlphaFoldDB" id="A0AAW1WAL9"/>
<dbReference type="EMBL" id="JBEDUW010000006">
    <property type="protein sequence ID" value="KAK9921804.1"/>
    <property type="molecule type" value="Genomic_DNA"/>
</dbReference>
<reference evidence="3 4" key="1">
    <citation type="journal article" date="2023" name="G3 (Bethesda)">
        <title>A chromosome-length genome assembly and annotation of blackberry (Rubus argutus, cv. 'Hillquist').</title>
        <authorList>
            <person name="Bruna T."/>
            <person name="Aryal R."/>
            <person name="Dudchenko O."/>
            <person name="Sargent D.J."/>
            <person name="Mead D."/>
            <person name="Buti M."/>
            <person name="Cavallini A."/>
            <person name="Hytonen T."/>
            <person name="Andres J."/>
            <person name="Pham M."/>
            <person name="Weisz D."/>
            <person name="Mascagni F."/>
            <person name="Usai G."/>
            <person name="Natali L."/>
            <person name="Bassil N."/>
            <person name="Fernandez G.E."/>
            <person name="Lomsadze A."/>
            <person name="Armour M."/>
            <person name="Olukolu B."/>
            <person name="Poorten T."/>
            <person name="Britton C."/>
            <person name="Davik J."/>
            <person name="Ashrafi H."/>
            <person name="Aiden E.L."/>
            <person name="Borodovsky M."/>
            <person name="Worthington M."/>
        </authorList>
    </citation>
    <scope>NUCLEOTIDE SEQUENCE [LARGE SCALE GENOMIC DNA]</scope>
    <source>
        <strain evidence="3">PI 553951</strain>
    </source>
</reference>
<keyword evidence="1" id="KW-0812">Transmembrane</keyword>
<dbReference type="Proteomes" id="UP001457282">
    <property type="component" value="Unassembled WGS sequence"/>
</dbReference>
<keyword evidence="2" id="KW-0732">Signal</keyword>
<keyword evidence="4" id="KW-1185">Reference proteome</keyword>
<evidence type="ECO:0000313" key="4">
    <source>
        <dbReference type="Proteomes" id="UP001457282"/>
    </source>
</evidence>
<feature type="signal peptide" evidence="2">
    <location>
        <begin position="1"/>
        <end position="29"/>
    </location>
</feature>
<keyword evidence="1" id="KW-0472">Membrane</keyword>
<gene>
    <name evidence="3" type="ORF">M0R45_030300</name>
</gene>
<proteinExistence type="predicted"/>
<evidence type="ECO:0000313" key="3">
    <source>
        <dbReference type="EMBL" id="KAK9921804.1"/>
    </source>
</evidence>
<name>A0AAW1WAL9_RUBAR</name>
<keyword evidence="1" id="KW-1133">Transmembrane helix</keyword>